<dbReference type="AlphaFoldDB" id="C9LQG8"/>
<reference evidence="2" key="1">
    <citation type="submission" date="2009-09" db="EMBL/GenBank/DDBJ databases">
        <authorList>
            <person name="Weinstock G."/>
            <person name="Sodergren E."/>
            <person name="Clifton S."/>
            <person name="Fulton L."/>
            <person name="Fulton B."/>
            <person name="Courtney L."/>
            <person name="Fronick C."/>
            <person name="Harrison M."/>
            <person name="Strong C."/>
            <person name="Farmer C."/>
            <person name="Delahaunty K."/>
            <person name="Markovic C."/>
            <person name="Hall O."/>
            <person name="Minx P."/>
            <person name="Tomlinson C."/>
            <person name="Mitreva M."/>
            <person name="Nelson J."/>
            <person name="Hou S."/>
            <person name="Wollam A."/>
            <person name="Pepin K.H."/>
            <person name="Johnson M."/>
            <person name="Bhonagiri V."/>
            <person name="Nash W.E."/>
            <person name="Warren W."/>
            <person name="Chinwalla A."/>
            <person name="Mardis E.R."/>
            <person name="Wilson R.K."/>
        </authorList>
    </citation>
    <scope>NUCLEOTIDE SEQUENCE [LARGE SCALE GENOMIC DNA]</scope>
    <source>
        <strain evidence="2">DSM 15470</strain>
    </source>
</reference>
<name>C9LQG8_9FIRM</name>
<evidence type="ECO:0000256" key="1">
    <source>
        <dbReference type="SAM" id="MobiDB-lite"/>
    </source>
</evidence>
<protein>
    <submittedName>
        <fullName evidence="2">Uncharacterized protein</fullName>
    </submittedName>
</protein>
<comment type="caution">
    <text evidence="2">The sequence shown here is derived from an EMBL/GenBank/DDBJ whole genome shotgun (WGS) entry which is preliminary data.</text>
</comment>
<sequence length="40" mass="4276">MTAVSGSDPDGYVLEEDELPAIGQGRDANRVSGGEFMFEK</sequence>
<gene>
    <name evidence="2" type="ORF">GCWU000321_01800</name>
</gene>
<keyword evidence="3" id="KW-1185">Reference proteome</keyword>
<dbReference type="STRING" id="592028.GCWU000321_01800"/>
<feature type="region of interest" description="Disordered" evidence="1">
    <location>
        <begin position="1"/>
        <end position="40"/>
    </location>
</feature>
<evidence type="ECO:0000313" key="3">
    <source>
        <dbReference type="Proteomes" id="UP000004736"/>
    </source>
</evidence>
<organism evidence="2 3">
    <name type="scientific">Dialister invisus DSM 15470</name>
    <dbReference type="NCBI Taxonomy" id="592028"/>
    <lineage>
        <taxon>Bacteria</taxon>
        <taxon>Bacillati</taxon>
        <taxon>Bacillota</taxon>
        <taxon>Negativicutes</taxon>
        <taxon>Veillonellales</taxon>
        <taxon>Veillonellaceae</taxon>
        <taxon>Dialister</taxon>
    </lineage>
</organism>
<proteinExistence type="predicted"/>
<dbReference type="EMBL" id="ACIM02000001">
    <property type="protein sequence ID" value="EEW97804.1"/>
    <property type="molecule type" value="Genomic_DNA"/>
</dbReference>
<evidence type="ECO:0000313" key="2">
    <source>
        <dbReference type="EMBL" id="EEW97804.1"/>
    </source>
</evidence>
<dbReference type="HOGENOM" id="CLU_3288598_0_0_9"/>
<accession>C9LQG8</accession>
<dbReference type="Proteomes" id="UP000004736">
    <property type="component" value="Unassembled WGS sequence"/>
</dbReference>